<dbReference type="PANTHER" id="PTHR22726:SF1">
    <property type="entry name" value="METALLOENDOPEPTIDASE OMA1, MITOCHONDRIAL"/>
    <property type="match status" value="1"/>
</dbReference>
<dbReference type="EMBL" id="BAABFL010000121">
    <property type="protein sequence ID" value="GAA4649137.1"/>
    <property type="molecule type" value="Genomic_DNA"/>
</dbReference>
<dbReference type="InterPro" id="IPR030873">
    <property type="entry name" value="Protease_BepA"/>
</dbReference>
<dbReference type="InterPro" id="IPR011990">
    <property type="entry name" value="TPR-like_helical_dom_sf"/>
</dbReference>
<dbReference type="Pfam" id="PF14559">
    <property type="entry name" value="TPR_19"/>
    <property type="match status" value="1"/>
</dbReference>
<dbReference type="PANTHER" id="PTHR22726">
    <property type="entry name" value="METALLOENDOPEPTIDASE OMA1"/>
    <property type="match status" value="1"/>
</dbReference>
<dbReference type="EC" id="3.4.-.-" evidence="8"/>
<evidence type="ECO:0000256" key="3">
    <source>
        <dbReference type="ARBA" id="ARBA00022729"/>
    </source>
</evidence>
<evidence type="ECO:0000313" key="11">
    <source>
        <dbReference type="Proteomes" id="UP001500604"/>
    </source>
</evidence>
<feature type="binding site" evidence="8">
    <location>
        <position position="134"/>
    </location>
    <ligand>
        <name>Zn(2+)</name>
        <dbReference type="ChEBI" id="CHEBI:29105"/>
        <note>catalytic</note>
    </ligand>
</feature>
<proteinExistence type="inferred from homology"/>
<evidence type="ECO:0000256" key="7">
    <source>
        <dbReference type="ARBA" id="ARBA00023049"/>
    </source>
</evidence>
<organism evidence="10 11">
    <name type="scientific">Kistimonas scapharcae</name>
    <dbReference type="NCBI Taxonomy" id="1036133"/>
    <lineage>
        <taxon>Bacteria</taxon>
        <taxon>Pseudomonadati</taxon>
        <taxon>Pseudomonadota</taxon>
        <taxon>Gammaproteobacteria</taxon>
        <taxon>Oceanospirillales</taxon>
        <taxon>Endozoicomonadaceae</taxon>
        <taxon>Kistimonas</taxon>
    </lineage>
</organism>
<dbReference type="SUPFAM" id="SSF48452">
    <property type="entry name" value="TPR-like"/>
    <property type="match status" value="1"/>
</dbReference>
<feature type="binding site" evidence="8">
    <location>
        <position position="196"/>
    </location>
    <ligand>
        <name>Zn(2+)</name>
        <dbReference type="ChEBI" id="CHEBI:29105"/>
        <note>catalytic</note>
    </ligand>
</feature>
<dbReference type="Gene3D" id="3.30.2010.10">
    <property type="entry name" value="Metalloproteases ('zincins'), catalytic domain"/>
    <property type="match status" value="1"/>
</dbReference>
<evidence type="ECO:0000256" key="2">
    <source>
        <dbReference type="ARBA" id="ARBA00022723"/>
    </source>
</evidence>
<keyword evidence="3 8" id="KW-0732">Signal</keyword>
<dbReference type="InterPro" id="IPR001915">
    <property type="entry name" value="Peptidase_M48"/>
</dbReference>
<dbReference type="Gene3D" id="1.25.40.10">
    <property type="entry name" value="Tetratricopeptide repeat domain"/>
    <property type="match status" value="1"/>
</dbReference>
<comment type="caution">
    <text evidence="10">The sequence shown here is derived from an EMBL/GenBank/DDBJ whole genome shotgun (WGS) entry which is preliminary data.</text>
</comment>
<evidence type="ECO:0000259" key="9">
    <source>
        <dbReference type="Pfam" id="PF01435"/>
    </source>
</evidence>
<keyword evidence="5 8" id="KW-0378">Hydrolase</keyword>
<feature type="signal peptide" evidence="8">
    <location>
        <begin position="1"/>
        <end position="23"/>
    </location>
</feature>
<dbReference type="Pfam" id="PF01435">
    <property type="entry name" value="Peptidase_M48"/>
    <property type="match status" value="1"/>
</dbReference>
<keyword evidence="1 8" id="KW-0645">Protease</keyword>
<accession>A0ABP8UZR9</accession>
<keyword evidence="6 8" id="KW-0862">Zinc</keyword>
<sequence length="478" mass="53263" precursor="true">MRKIAHFLSTISLLLMLTQSAQGASELPTLGDATSGVVSAQQEHELGQVFLKMINSQVKTLNDPELTSYTEALIYRLAETSELQDRRISLVIIDSPQLNAFAAPGGIIGINAGLFLYAETEQEFASVVAHELAHLSQRHYARRVEAAQRQRLPSMAALLGSIILAAAGGGDLGAAALSSTIAGMQSEQLRFSRFNEQEADRVGIRNMARAGFDPRAMPKLFERMSRMEGSGPQMEFLRTHPVSRNRVADSLGRAEQYPVRNYQDNPSYHLMRMRVIVESSSSPENTARRLTADLETGHTSYPFATRFGLALAQLESGDTSKAANTLKPLLASTPDNVYYRILDNRIRFAQGQQKEALANIKEMLRFTPDNLPLTMTYADMLFQDKQYTAATRVLKTFSRTRPDDPEVWYQLAEAAGKAGDIEEVHKARAEFFFLTGNFDDAIKHLEYAAELPGTPFSTKTALKERVTEIQEYKKRMKL</sequence>
<feature type="binding site" evidence="8">
    <location>
        <position position="130"/>
    </location>
    <ligand>
        <name>Zn(2+)</name>
        <dbReference type="ChEBI" id="CHEBI:29105"/>
        <note>catalytic</note>
    </ligand>
</feature>
<dbReference type="InterPro" id="IPR051156">
    <property type="entry name" value="Mito/Outer_Membr_Metalloprot"/>
</dbReference>
<keyword evidence="11" id="KW-1185">Reference proteome</keyword>
<evidence type="ECO:0000256" key="6">
    <source>
        <dbReference type="ARBA" id="ARBA00022833"/>
    </source>
</evidence>
<evidence type="ECO:0000256" key="8">
    <source>
        <dbReference type="HAMAP-Rule" id="MF_00997"/>
    </source>
</evidence>
<evidence type="ECO:0000256" key="4">
    <source>
        <dbReference type="ARBA" id="ARBA00022764"/>
    </source>
</evidence>
<comment type="function">
    <text evidence="8">Functions as both a chaperone and a metalloprotease. Maintains the integrity of the outer membrane by promoting either the assembly or the elimination of outer membrane proteins, depending on their folding state.</text>
</comment>
<evidence type="ECO:0000313" key="10">
    <source>
        <dbReference type="EMBL" id="GAA4649137.1"/>
    </source>
</evidence>
<comment type="similarity">
    <text evidence="8">Belongs to the peptidase M48 family. BepA subfamily.</text>
</comment>
<keyword evidence="7 8" id="KW-0482">Metalloprotease</keyword>
<dbReference type="GO" id="GO:0008237">
    <property type="term" value="F:metallopeptidase activity"/>
    <property type="evidence" value="ECO:0007669"/>
    <property type="project" value="UniProtKB-KW"/>
</dbReference>
<evidence type="ECO:0000256" key="5">
    <source>
        <dbReference type="ARBA" id="ARBA00022801"/>
    </source>
</evidence>
<feature type="domain" description="Peptidase M48" evidence="9">
    <location>
        <begin position="68"/>
        <end position="249"/>
    </location>
</feature>
<dbReference type="HAMAP" id="MF_00997">
    <property type="entry name" value="Protease_BepA"/>
    <property type="match status" value="1"/>
</dbReference>
<evidence type="ECO:0000256" key="1">
    <source>
        <dbReference type="ARBA" id="ARBA00022670"/>
    </source>
</evidence>
<comment type="subcellular location">
    <subcellularLocation>
        <location evidence="8">Periplasm</location>
    </subcellularLocation>
</comment>
<keyword evidence="4 8" id="KW-0574">Periplasm</keyword>
<protein>
    <recommendedName>
        <fullName evidence="8">Putative beta-barrel assembly-enhancing protease</fullName>
        <ecNumber evidence="8">3.4.-.-</ecNumber>
    </recommendedName>
</protein>
<keyword evidence="2 8" id="KW-0479">Metal-binding</keyword>
<name>A0ABP8UZR9_9GAMM</name>
<comment type="cofactor">
    <cofactor evidence="8">
        <name>Zn(2+)</name>
        <dbReference type="ChEBI" id="CHEBI:29105"/>
    </cofactor>
    <text evidence="8">Binds 1 zinc ion per subunit.</text>
</comment>
<reference evidence="11" key="1">
    <citation type="journal article" date="2019" name="Int. J. Syst. Evol. Microbiol.">
        <title>The Global Catalogue of Microorganisms (GCM) 10K type strain sequencing project: providing services to taxonomists for standard genome sequencing and annotation.</title>
        <authorList>
            <consortium name="The Broad Institute Genomics Platform"/>
            <consortium name="The Broad Institute Genome Sequencing Center for Infectious Disease"/>
            <person name="Wu L."/>
            <person name="Ma J."/>
        </authorList>
    </citation>
    <scope>NUCLEOTIDE SEQUENCE [LARGE SCALE GENOMIC DNA]</scope>
    <source>
        <strain evidence="11">JCM 17805</strain>
    </source>
</reference>
<dbReference type="RefSeq" id="WP_345194902.1">
    <property type="nucleotide sequence ID" value="NZ_BAABFL010000121.1"/>
</dbReference>
<gene>
    <name evidence="10" type="ORF">GCM10023116_14110</name>
</gene>
<dbReference type="Proteomes" id="UP001500604">
    <property type="component" value="Unassembled WGS sequence"/>
</dbReference>
<feature type="active site" evidence="8">
    <location>
        <position position="131"/>
    </location>
</feature>
<feature type="active site" description="Proton donor" evidence="8">
    <location>
        <position position="200"/>
    </location>
</feature>
<feature type="chain" id="PRO_5044941801" description="Putative beta-barrel assembly-enhancing protease" evidence="8">
    <location>
        <begin position="24"/>
        <end position="478"/>
    </location>
</feature>